<feature type="compositionally biased region" description="Basic and acidic residues" evidence="1">
    <location>
        <begin position="145"/>
        <end position="166"/>
    </location>
</feature>
<keyword evidence="2" id="KW-0812">Transmembrane</keyword>
<feature type="transmembrane region" description="Helical" evidence="2">
    <location>
        <begin position="12"/>
        <end position="45"/>
    </location>
</feature>
<evidence type="ECO:0000256" key="1">
    <source>
        <dbReference type="SAM" id="MobiDB-lite"/>
    </source>
</evidence>
<protein>
    <submittedName>
        <fullName evidence="3">Uncharacterized protein</fullName>
    </submittedName>
</protein>
<keyword evidence="2" id="KW-0472">Membrane</keyword>
<reference evidence="3" key="1">
    <citation type="journal article" date="2020" name="Stud. Mycol.">
        <title>101 Dothideomycetes genomes: a test case for predicting lifestyles and emergence of pathogens.</title>
        <authorList>
            <person name="Haridas S."/>
            <person name="Albert R."/>
            <person name="Binder M."/>
            <person name="Bloem J."/>
            <person name="Labutti K."/>
            <person name="Salamov A."/>
            <person name="Andreopoulos B."/>
            <person name="Baker S."/>
            <person name="Barry K."/>
            <person name="Bills G."/>
            <person name="Bluhm B."/>
            <person name="Cannon C."/>
            <person name="Castanera R."/>
            <person name="Culley D."/>
            <person name="Daum C."/>
            <person name="Ezra D."/>
            <person name="Gonzalez J."/>
            <person name="Henrissat B."/>
            <person name="Kuo A."/>
            <person name="Liang C."/>
            <person name="Lipzen A."/>
            <person name="Lutzoni F."/>
            <person name="Magnuson J."/>
            <person name="Mondo S."/>
            <person name="Nolan M."/>
            <person name="Ohm R."/>
            <person name="Pangilinan J."/>
            <person name="Park H.-J."/>
            <person name="Ramirez L."/>
            <person name="Alfaro M."/>
            <person name="Sun H."/>
            <person name="Tritt A."/>
            <person name="Yoshinaga Y."/>
            <person name="Zwiers L.-H."/>
            <person name="Turgeon B."/>
            <person name="Goodwin S."/>
            <person name="Spatafora J."/>
            <person name="Crous P."/>
            <person name="Grigoriev I."/>
        </authorList>
    </citation>
    <scope>NUCLEOTIDE SEQUENCE</scope>
    <source>
        <strain evidence="3">CBS 121739</strain>
    </source>
</reference>
<organism evidence="3 4">
    <name type="scientific">Pseudovirgaria hyperparasitica</name>
    <dbReference type="NCBI Taxonomy" id="470096"/>
    <lineage>
        <taxon>Eukaryota</taxon>
        <taxon>Fungi</taxon>
        <taxon>Dikarya</taxon>
        <taxon>Ascomycota</taxon>
        <taxon>Pezizomycotina</taxon>
        <taxon>Dothideomycetes</taxon>
        <taxon>Dothideomycetes incertae sedis</taxon>
        <taxon>Acrospermales</taxon>
        <taxon>Acrospermaceae</taxon>
        <taxon>Pseudovirgaria</taxon>
    </lineage>
</organism>
<keyword evidence="4" id="KW-1185">Reference proteome</keyword>
<gene>
    <name evidence="3" type="ORF">EJ05DRAFT_490522</name>
</gene>
<keyword evidence="2" id="KW-1133">Transmembrane helix</keyword>
<feature type="transmembrane region" description="Helical" evidence="2">
    <location>
        <begin position="77"/>
        <end position="101"/>
    </location>
</feature>
<dbReference type="AlphaFoldDB" id="A0A6A6VUJ4"/>
<proteinExistence type="predicted"/>
<name>A0A6A6VUJ4_9PEZI</name>
<feature type="region of interest" description="Disordered" evidence="1">
    <location>
        <begin position="134"/>
        <end position="166"/>
    </location>
</feature>
<dbReference type="Proteomes" id="UP000799437">
    <property type="component" value="Unassembled WGS sequence"/>
</dbReference>
<dbReference type="EMBL" id="ML996590">
    <property type="protein sequence ID" value="KAF2752917.1"/>
    <property type="molecule type" value="Genomic_DNA"/>
</dbReference>
<dbReference type="RefSeq" id="XP_033595368.1">
    <property type="nucleotide sequence ID" value="XM_033745889.1"/>
</dbReference>
<sequence length="166" mass="18774">MTGTSEDTVDLGAVLVAIAPYIVLCPDTFSFVLYLISFLFGIFAFNSLHTEDFDLFDGYDFLVITGLLSLDRQSAFASFQAIMPMVIWSATVLLPLVHWLVKKISPAMYVRYRRMRKSQAHEFRRIMGRGERVGNVEAGGGGESVGREEAERINEETPLRRDERKT</sequence>
<evidence type="ECO:0000313" key="3">
    <source>
        <dbReference type="EMBL" id="KAF2752917.1"/>
    </source>
</evidence>
<evidence type="ECO:0000313" key="4">
    <source>
        <dbReference type="Proteomes" id="UP000799437"/>
    </source>
</evidence>
<dbReference type="OrthoDB" id="3585807at2759"/>
<evidence type="ECO:0000256" key="2">
    <source>
        <dbReference type="SAM" id="Phobius"/>
    </source>
</evidence>
<accession>A0A6A6VUJ4</accession>
<dbReference type="GeneID" id="54486943"/>